<dbReference type="AlphaFoldDB" id="G0V4K1"/>
<evidence type="ECO:0000313" key="1">
    <source>
        <dbReference type="EMBL" id="CCC58041.1"/>
    </source>
</evidence>
<comment type="caution">
    <text evidence="1">The sequence shown here is derived from an EMBL/GenBank/DDBJ whole genome shotgun (WGS) entry which is preliminary data.</text>
</comment>
<evidence type="ECO:0000313" key="2">
    <source>
        <dbReference type="Proteomes" id="UP000007652"/>
    </source>
</evidence>
<dbReference type="STRING" id="857293.CAAU_0392"/>
<protein>
    <submittedName>
        <fullName evidence="1">Uncharacterized protein</fullName>
    </submittedName>
</protein>
<reference evidence="1 2" key="1">
    <citation type="journal article" date="2011" name="J. Bacteriol.">
        <title>Draft genome sequence of Caloramator australicus strain RC3T, a thermoanaerobe from the Great Artesian Basin of Australia.</title>
        <authorList>
            <person name="Ogg C.D."/>
            <person name="Patel B.K.C."/>
        </authorList>
    </citation>
    <scope>NUCLEOTIDE SEQUENCE [LARGE SCALE GENOMIC DNA]</scope>
    <source>
        <strain evidence="1 2">RC3</strain>
    </source>
</reference>
<keyword evidence="2" id="KW-1185">Reference proteome</keyword>
<gene>
    <name evidence="1" type="ORF">CAAU_0392</name>
</gene>
<name>G0V4K1_9CLOT</name>
<sequence length="77" mass="8700">MFFVFVKIIPPINIARILKKAGSELKSETSSSFAFNLFKNSPAKEVTKFTAMTCKTPFKLLRKKLFFSLDNITPPSP</sequence>
<proteinExistence type="predicted"/>
<accession>G0V4K1</accession>
<dbReference type="EMBL" id="CAKP01000017">
    <property type="protein sequence ID" value="CCC58041.1"/>
    <property type="molecule type" value="Genomic_DNA"/>
</dbReference>
<dbReference type="Proteomes" id="UP000007652">
    <property type="component" value="Unassembled WGS sequence"/>
</dbReference>
<organism evidence="1 2">
    <name type="scientific">Caloramator australicus RC3</name>
    <dbReference type="NCBI Taxonomy" id="857293"/>
    <lineage>
        <taxon>Bacteria</taxon>
        <taxon>Bacillati</taxon>
        <taxon>Bacillota</taxon>
        <taxon>Clostridia</taxon>
        <taxon>Eubacteriales</taxon>
        <taxon>Clostridiaceae</taxon>
        <taxon>Caloramator</taxon>
    </lineage>
</organism>